<sequence>MSHDCDGDEDNSIVTDNELRDRQTDINRIYNKGLEPGSKEENLNNNSICNSSLNSKTNTEDQIHVCPYCDYSSVCEMRIQAHIVSQHTQHHTALFCPLCQEEYKDMGRLEKHLTSTHSVKGDGLQRLLLMVDKGDWIPTSPVSSVRTPTASSFIPLDESGEINTEVLEAEAAKLAAEGKRRLNFGKVIDFGKVIVTRSLLVSIFINVKIHERRKKELRIYDEFLAFLKHFKNHTTSI</sequence>
<dbReference type="GO" id="GO:0000981">
    <property type="term" value="F:DNA-binding transcription factor activity, RNA polymerase II-specific"/>
    <property type="evidence" value="ECO:0007669"/>
    <property type="project" value="TreeGrafter"/>
</dbReference>
<comment type="subcellular location">
    <subcellularLocation>
        <location evidence="1">Nucleus</location>
    </subcellularLocation>
</comment>
<evidence type="ECO:0000259" key="6">
    <source>
        <dbReference type="PROSITE" id="PS00028"/>
    </source>
</evidence>
<name>A0AA88XM95_PINIB</name>
<dbReference type="PANTHER" id="PTHR45891">
    <property type="entry name" value="ZINC FINGER HOMEOBOX PROTEIN"/>
    <property type="match status" value="1"/>
</dbReference>
<keyword evidence="8" id="KW-1185">Reference proteome</keyword>
<feature type="compositionally biased region" description="Acidic residues" evidence="5">
    <location>
        <begin position="1"/>
        <end position="11"/>
    </location>
</feature>
<dbReference type="GO" id="GO:0005634">
    <property type="term" value="C:nucleus"/>
    <property type="evidence" value="ECO:0007669"/>
    <property type="project" value="UniProtKB-SubCell"/>
</dbReference>
<dbReference type="SMART" id="SM00355">
    <property type="entry name" value="ZnF_C2H2"/>
    <property type="match status" value="2"/>
</dbReference>
<organism evidence="7 8">
    <name type="scientific">Pinctada imbricata</name>
    <name type="common">Atlantic pearl-oyster</name>
    <name type="synonym">Pinctada martensii</name>
    <dbReference type="NCBI Taxonomy" id="66713"/>
    <lineage>
        <taxon>Eukaryota</taxon>
        <taxon>Metazoa</taxon>
        <taxon>Spiralia</taxon>
        <taxon>Lophotrochozoa</taxon>
        <taxon>Mollusca</taxon>
        <taxon>Bivalvia</taxon>
        <taxon>Autobranchia</taxon>
        <taxon>Pteriomorphia</taxon>
        <taxon>Pterioida</taxon>
        <taxon>Pterioidea</taxon>
        <taxon>Pteriidae</taxon>
        <taxon>Pinctada</taxon>
    </lineage>
</organism>
<dbReference type="InterPro" id="IPR008598">
    <property type="entry name" value="Di19_Zn-bd"/>
</dbReference>
<gene>
    <name evidence="7" type="ORF">FSP39_024747</name>
</gene>
<dbReference type="GO" id="GO:0046872">
    <property type="term" value="F:metal ion binding"/>
    <property type="evidence" value="ECO:0007669"/>
    <property type="project" value="UniProtKB-KW"/>
</dbReference>
<dbReference type="PROSITE" id="PS00028">
    <property type="entry name" value="ZINC_FINGER_C2H2_1"/>
    <property type="match status" value="1"/>
</dbReference>
<dbReference type="EMBL" id="VSWD01000012">
    <property type="protein sequence ID" value="KAK3086875.1"/>
    <property type="molecule type" value="Genomic_DNA"/>
</dbReference>
<evidence type="ECO:0000256" key="5">
    <source>
        <dbReference type="SAM" id="MobiDB-lite"/>
    </source>
</evidence>
<accession>A0AA88XM95</accession>
<evidence type="ECO:0000313" key="7">
    <source>
        <dbReference type="EMBL" id="KAK3086875.1"/>
    </source>
</evidence>
<proteinExistence type="predicted"/>
<evidence type="ECO:0000256" key="1">
    <source>
        <dbReference type="ARBA" id="ARBA00004123"/>
    </source>
</evidence>
<keyword evidence="3" id="KW-0677">Repeat</keyword>
<evidence type="ECO:0000313" key="8">
    <source>
        <dbReference type="Proteomes" id="UP001186944"/>
    </source>
</evidence>
<reference evidence="7" key="1">
    <citation type="submission" date="2019-08" db="EMBL/GenBank/DDBJ databases">
        <title>The improved chromosome-level genome for the pearl oyster Pinctada fucata martensii using PacBio sequencing and Hi-C.</title>
        <authorList>
            <person name="Zheng Z."/>
        </authorList>
    </citation>
    <scope>NUCLEOTIDE SEQUENCE</scope>
    <source>
        <strain evidence="7">ZZ-2019</strain>
        <tissue evidence="7">Adductor muscle</tissue>
    </source>
</reference>
<dbReference type="AlphaFoldDB" id="A0AA88XM95"/>
<dbReference type="Gene3D" id="3.30.160.60">
    <property type="entry name" value="Classic Zinc Finger"/>
    <property type="match status" value="1"/>
</dbReference>
<dbReference type="InterPro" id="IPR051968">
    <property type="entry name" value="ZnFinger_Homeobox_TR"/>
</dbReference>
<evidence type="ECO:0000256" key="3">
    <source>
        <dbReference type="ARBA" id="ARBA00022737"/>
    </source>
</evidence>
<dbReference type="GO" id="GO:0000978">
    <property type="term" value="F:RNA polymerase II cis-regulatory region sequence-specific DNA binding"/>
    <property type="evidence" value="ECO:0007669"/>
    <property type="project" value="TreeGrafter"/>
</dbReference>
<protein>
    <recommendedName>
        <fullName evidence="6">C2H2-type domain-containing protein</fullName>
    </recommendedName>
</protein>
<dbReference type="InterPro" id="IPR013087">
    <property type="entry name" value="Znf_C2H2_type"/>
</dbReference>
<comment type="caution">
    <text evidence="7">The sequence shown here is derived from an EMBL/GenBank/DDBJ whole genome shotgun (WGS) entry which is preliminary data.</text>
</comment>
<feature type="domain" description="C2H2-type" evidence="6">
    <location>
        <begin position="96"/>
        <end position="117"/>
    </location>
</feature>
<evidence type="ECO:0000256" key="4">
    <source>
        <dbReference type="ARBA" id="ARBA00022833"/>
    </source>
</evidence>
<feature type="region of interest" description="Disordered" evidence="5">
    <location>
        <begin position="1"/>
        <end position="20"/>
    </location>
</feature>
<keyword evidence="2" id="KW-0479">Metal-binding</keyword>
<dbReference type="Pfam" id="PF05605">
    <property type="entry name" value="zf-Di19"/>
    <property type="match status" value="1"/>
</dbReference>
<evidence type="ECO:0000256" key="2">
    <source>
        <dbReference type="ARBA" id="ARBA00022723"/>
    </source>
</evidence>
<dbReference type="PANTHER" id="PTHR45891:SF3">
    <property type="entry name" value="ZINC FINGER PROTEIN 2"/>
    <property type="match status" value="1"/>
</dbReference>
<dbReference type="Proteomes" id="UP001186944">
    <property type="component" value="Unassembled WGS sequence"/>
</dbReference>
<keyword evidence="4" id="KW-0862">Zinc</keyword>